<dbReference type="GO" id="GO:0004497">
    <property type="term" value="F:monooxygenase activity"/>
    <property type="evidence" value="ECO:0007669"/>
    <property type="project" value="UniProtKB-KW"/>
</dbReference>
<dbReference type="SUPFAM" id="SSF48264">
    <property type="entry name" value="Cytochrome P450"/>
    <property type="match status" value="1"/>
</dbReference>
<reference evidence="10" key="2">
    <citation type="submission" date="2013-04" db="UniProtKB">
        <authorList>
            <consortium name="EnsemblPlants"/>
        </authorList>
    </citation>
    <scope>IDENTIFICATION</scope>
</reference>
<keyword evidence="11" id="KW-1185">Reference proteome</keyword>
<protein>
    <recommendedName>
        <fullName evidence="12">Cytochrome P450</fullName>
    </recommendedName>
</protein>
<keyword evidence="2 8" id="KW-0349">Heme</keyword>
<dbReference type="GO" id="GO:0005506">
    <property type="term" value="F:iron ion binding"/>
    <property type="evidence" value="ECO:0007669"/>
    <property type="project" value="InterPro"/>
</dbReference>
<comment type="similarity">
    <text evidence="1 9">Belongs to the cytochrome P450 family.</text>
</comment>
<dbReference type="PROSITE" id="PS00086">
    <property type="entry name" value="CYTOCHROME_P450"/>
    <property type="match status" value="1"/>
</dbReference>
<dbReference type="Proteomes" id="UP000006038">
    <property type="component" value="Chromosome 4"/>
</dbReference>
<feature type="binding site" description="axial binding residue" evidence="8">
    <location>
        <position position="383"/>
    </location>
    <ligand>
        <name>heme</name>
        <dbReference type="ChEBI" id="CHEBI:30413"/>
    </ligand>
    <ligandPart>
        <name>Fe</name>
        <dbReference type="ChEBI" id="CHEBI:18248"/>
    </ligandPart>
</feature>
<evidence type="ECO:0000256" key="4">
    <source>
        <dbReference type="ARBA" id="ARBA00022723"/>
    </source>
</evidence>
<name>J3LXK0_ORYBR</name>
<dbReference type="PRINTS" id="PR00385">
    <property type="entry name" value="P450"/>
</dbReference>
<dbReference type="EnsemblPlants" id="OB04G18750.1">
    <property type="protein sequence ID" value="OB04G18750.1"/>
    <property type="gene ID" value="OB04G18750"/>
</dbReference>
<dbReference type="Gene3D" id="1.10.630.10">
    <property type="entry name" value="Cytochrome P450"/>
    <property type="match status" value="1"/>
</dbReference>
<dbReference type="eggNOG" id="KOG0156">
    <property type="taxonomic scope" value="Eukaryota"/>
</dbReference>
<dbReference type="Pfam" id="PF00067">
    <property type="entry name" value="p450"/>
    <property type="match status" value="1"/>
</dbReference>
<evidence type="ECO:0000256" key="6">
    <source>
        <dbReference type="ARBA" id="ARBA00023002"/>
    </source>
</evidence>
<dbReference type="GO" id="GO:0016705">
    <property type="term" value="F:oxidoreductase activity, acting on paired donors, with incorporation or reduction of molecular oxygen"/>
    <property type="evidence" value="ECO:0007669"/>
    <property type="project" value="InterPro"/>
</dbReference>
<dbReference type="CDD" id="cd11075">
    <property type="entry name" value="CYP77_89"/>
    <property type="match status" value="1"/>
</dbReference>
<dbReference type="PRINTS" id="PR00463">
    <property type="entry name" value="EP450I"/>
</dbReference>
<evidence type="ECO:0000256" key="2">
    <source>
        <dbReference type="ARBA" id="ARBA00022617"/>
    </source>
</evidence>
<keyword evidence="5" id="KW-1133">Transmembrane helix</keyword>
<keyword evidence="4 8" id="KW-0479">Metal-binding</keyword>
<keyword evidence="7 8" id="KW-0408">Iron</keyword>
<keyword evidence="5" id="KW-0472">Membrane</keyword>
<dbReference type="STRING" id="4533.J3LXK0"/>
<evidence type="ECO:0000256" key="7">
    <source>
        <dbReference type="ARBA" id="ARBA00023004"/>
    </source>
</evidence>
<evidence type="ECO:0000256" key="5">
    <source>
        <dbReference type="ARBA" id="ARBA00022989"/>
    </source>
</evidence>
<evidence type="ECO:0000256" key="8">
    <source>
        <dbReference type="PIRSR" id="PIRSR602401-1"/>
    </source>
</evidence>
<evidence type="ECO:0000313" key="11">
    <source>
        <dbReference type="Proteomes" id="UP000006038"/>
    </source>
</evidence>
<sequence length="442" mass="49593">MGVRTLVVISSAELVHEALVEKGREFATRPAESTTRTIFSSNKFTVNSAVYGPEWRSLRRNMVSGMLSATRLREFRPARLRAMERFVARVRAQAAASQDGASVWVLRNVRFAMFCVLLDMTFGLLDLDEELVVRVDAVMKRVVLAVSARIDDYLPFLRPFLWRQHRQAVALRREQIDTVLPLINRRRAIVRDMKAGSPPDPSVAAPYSYLDSLLDLRVEGRDAVPTDEELVTLCAEMINGGTDTTATGIEWAMARVMDNPSIQARLHDEIMQHVGDARPVEDKDTEGMPYLQAFVKELLRKHPPTYFALSHAAIEPGSKIAGYDIPVDANLDIFLPTISEDPKLWDRPTEFDPDRFLTGGETADITGSAGVRMIPFSAGRRICPGVGMGTTHIALMVSRMVQAFEWRAHPSQPPLDFEDKVEFTVVMKRPLLAMITPRKLSF</sequence>
<evidence type="ECO:0000256" key="1">
    <source>
        <dbReference type="ARBA" id="ARBA00010617"/>
    </source>
</evidence>
<dbReference type="InterPro" id="IPR001128">
    <property type="entry name" value="Cyt_P450"/>
</dbReference>
<reference evidence="10" key="1">
    <citation type="journal article" date="2013" name="Nat. Commun.">
        <title>Whole-genome sequencing of Oryza brachyantha reveals mechanisms underlying Oryza genome evolution.</title>
        <authorList>
            <person name="Chen J."/>
            <person name="Huang Q."/>
            <person name="Gao D."/>
            <person name="Wang J."/>
            <person name="Lang Y."/>
            <person name="Liu T."/>
            <person name="Li B."/>
            <person name="Bai Z."/>
            <person name="Luis Goicoechea J."/>
            <person name="Liang C."/>
            <person name="Chen C."/>
            <person name="Zhang W."/>
            <person name="Sun S."/>
            <person name="Liao Y."/>
            <person name="Zhang X."/>
            <person name="Yang L."/>
            <person name="Song C."/>
            <person name="Wang M."/>
            <person name="Shi J."/>
            <person name="Liu G."/>
            <person name="Liu J."/>
            <person name="Zhou H."/>
            <person name="Zhou W."/>
            <person name="Yu Q."/>
            <person name="An N."/>
            <person name="Chen Y."/>
            <person name="Cai Q."/>
            <person name="Wang B."/>
            <person name="Liu B."/>
            <person name="Min J."/>
            <person name="Huang Y."/>
            <person name="Wu H."/>
            <person name="Li Z."/>
            <person name="Zhang Y."/>
            <person name="Yin Y."/>
            <person name="Song W."/>
            <person name="Jiang J."/>
            <person name="Jackson S.A."/>
            <person name="Wing R.A."/>
            <person name="Wang J."/>
            <person name="Chen M."/>
        </authorList>
    </citation>
    <scope>NUCLEOTIDE SEQUENCE [LARGE SCALE GENOMIC DNA]</scope>
    <source>
        <strain evidence="10">cv. IRGC 101232</strain>
    </source>
</reference>
<dbReference type="PANTHER" id="PTHR47944:SF19">
    <property type="entry name" value="CYTOCHROME P450 77A4"/>
    <property type="match status" value="1"/>
</dbReference>
<dbReference type="InterPro" id="IPR002401">
    <property type="entry name" value="Cyt_P450_E_grp-I"/>
</dbReference>
<dbReference type="InterPro" id="IPR017972">
    <property type="entry name" value="Cyt_P450_CS"/>
</dbReference>
<comment type="cofactor">
    <cofactor evidence="8">
        <name>heme</name>
        <dbReference type="ChEBI" id="CHEBI:30413"/>
    </cofactor>
</comment>
<keyword evidence="3" id="KW-0812">Transmembrane</keyword>
<dbReference type="PANTHER" id="PTHR47944">
    <property type="entry name" value="CYTOCHROME P450 98A9"/>
    <property type="match status" value="1"/>
</dbReference>
<dbReference type="InterPro" id="IPR036396">
    <property type="entry name" value="Cyt_P450_sf"/>
</dbReference>
<organism evidence="10">
    <name type="scientific">Oryza brachyantha</name>
    <name type="common">malo sina</name>
    <dbReference type="NCBI Taxonomy" id="4533"/>
    <lineage>
        <taxon>Eukaryota</taxon>
        <taxon>Viridiplantae</taxon>
        <taxon>Streptophyta</taxon>
        <taxon>Embryophyta</taxon>
        <taxon>Tracheophyta</taxon>
        <taxon>Spermatophyta</taxon>
        <taxon>Magnoliopsida</taxon>
        <taxon>Liliopsida</taxon>
        <taxon>Poales</taxon>
        <taxon>Poaceae</taxon>
        <taxon>BOP clade</taxon>
        <taxon>Oryzoideae</taxon>
        <taxon>Oryzeae</taxon>
        <taxon>Oryzinae</taxon>
        <taxon>Oryza</taxon>
    </lineage>
</organism>
<dbReference type="OMA" id="EPCIQQG"/>
<evidence type="ECO:0008006" key="12">
    <source>
        <dbReference type="Google" id="ProtNLM"/>
    </source>
</evidence>
<dbReference type="AlphaFoldDB" id="J3LXK0"/>
<dbReference type="HOGENOM" id="CLU_001570_4_0_1"/>
<dbReference type="Gramene" id="OB04G18750.1">
    <property type="protein sequence ID" value="OB04G18750.1"/>
    <property type="gene ID" value="OB04G18750"/>
</dbReference>
<evidence type="ECO:0000313" key="10">
    <source>
        <dbReference type="EnsemblPlants" id="OB04G18750.1"/>
    </source>
</evidence>
<proteinExistence type="inferred from homology"/>
<keyword evidence="9" id="KW-0503">Monooxygenase</keyword>
<accession>J3LXK0</accession>
<dbReference type="GO" id="GO:0020037">
    <property type="term" value="F:heme binding"/>
    <property type="evidence" value="ECO:0007669"/>
    <property type="project" value="InterPro"/>
</dbReference>
<keyword evidence="6 9" id="KW-0560">Oxidoreductase</keyword>
<evidence type="ECO:0000256" key="9">
    <source>
        <dbReference type="RuleBase" id="RU000461"/>
    </source>
</evidence>
<evidence type="ECO:0000256" key="3">
    <source>
        <dbReference type="ARBA" id="ARBA00022692"/>
    </source>
</evidence>